<dbReference type="InterPro" id="IPR006671">
    <property type="entry name" value="Cyclin_N"/>
</dbReference>
<dbReference type="GO" id="GO:0016538">
    <property type="term" value="F:cyclin-dependent protein serine/threonine kinase regulator activity"/>
    <property type="evidence" value="ECO:0007669"/>
    <property type="project" value="InterPro"/>
</dbReference>
<evidence type="ECO:0000259" key="2">
    <source>
        <dbReference type="Pfam" id="PF00134"/>
    </source>
</evidence>
<dbReference type="Gene3D" id="1.10.472.10">
    <property type="entry name" value="Cyclin-like"/>
    <property type="match status" value="1"/>
</dbReference>
<protein>
    <recommendedName>
        <fullName evidence="2">Cyclin N-terminal domain-containing protein</fullName>
    </recommendedName>
</protein>
<accession>A0A7S4RJH5</accession>
<evidence type="ECO:0000256" key="1">
    <source>
        <dbReference type="SAM" id="MobiDB-lite"/>
    </source>
</evidence>
<feature type="domain" description="Cyclin N-terminal" evidence="2">
    <location>
        <begin position="78"/>
        <end position="140"/>
    </location>
</feature>
<dbReference type="EMBL" id="HBNR01051776">
    <property type="protein sequence ID" value="CAE4616202.1"/>
    <property type="molecule type" value="Transcribed_RNA"/>
</dbReference>
<dbReference type="SUPFAM" id="SSF47954">
    <property type="entry name" value="Cyclin-like"/>
    <property type="match status" value="1"/>
</dbReference>
<name>A0A7S4RJH5_9DINO</name>
<dbReference type="Pfam" id="PF00134">
    <property type="entry name" value="Cyclin_N"/>
    <property type="match status" value="1"/>
</dbReference>
<sequence>MAAGWEDGRSERWLFTPEALTQARDAGRDRALQALRRAAAEAGARPPEEGTGGEGGEAPRLLSHEECAQLVLAHALQLVELCGRCGAPSEVLWAGLIFYRRFFAVRSPMEFDPQLMMLACVHLACKIEEVHEITLDGLLEAGGFSDGSRLRVKVSGLELPLLEGIGFALLVEPKPSAALRMLAQELQHPLALGGAQQQEVVALAECFVLDLGVRSDAILRWSPSALIAAALGAALDAGLALPPASEVPSAQLVELLAASLEGEGSQTAFRTMVSAVSFELRRLAFVREEPLAAGAAVAARRCHAAIEKLRDLSAKRQEARHKERKLKRGETKAAAASRRVPTPMRQALAELNRRTAWALSRAAAPEAGVGGASGRESSPEDFFIRRRLDTMEDVDEW</sequence>
<proteinExistence type="predicted"/>
<evidence type="ECO:0000313" key="3">
    <source>
        <dbReference type="EMBL" id="CAE4616202.1"/>
    </source>
</evidence>
<feature type="region of interest" description="Disordered" evidence="1">
    <location>
        <begin position="313"/>
        <end position="340"/>
    </location>
</feature>
<dbReference type="InterPro" id="IPR036915">
    <property type="entry name" value="Cyclin-like_sf"/>
</dbReference>
<dbReference type="GO" id="GO:0006357">
    <property type="term" value="P:regulation of transcription by RNA polymerase II"/>
    <property type="evidence" value="ECO:0007669"/>
    <property type="project" value="InterPro"/>
</dbReference>
<dbReference type="AlphaFoldDB" id="A0A7S4RJH5"/>
<feature type="region of interest" description="Disordered" evidence="1">
    <location>
        <begin position="37"/>
        <end position="59"/>
    </location>
</feature>
<reference evidence="3" key="1">
    <citation type="submission" date="2021-01" db="EMBL/GenBank/DDBJ databases">
        <authorList>
            <person name="Corre E."/>
            <person name="Pelletier E."/>
            <person name="Niang G."/>
            <person name="Scheremetjew M."/>
            <person name="Finn R."/>
            <person name="Kale V."/>
            <person name="Holt S."/>
            <person name="Cochrane G."/>
            <person name="Meng A."/>
            <person name="Brown T."/>
            <person name="Cohen L."/>
        </authorList>
    </citation>
    <scope>NUCLEOTIDE SEQUENCE</scope>
    <source>
        <strain evidence="3">CCMP3105</strain>
    </source>
</reference>
<dbReference type="PANTHER" id="PTHR10026">
    <property type="entry name" value="CYCLIN"/>
    <property type="match status" value="1"/>
</dbReference>
<gene>
    <name evidence="3" type="ORF">AMON00008_LOCUS36266</name>
</gene>
<organism evidence="3">
    <name type="scientific">Alexandrium monilatum</name>
    <dbReference type="NCBI Taxonomy" id="311494"/>
    <lineage>
        <taxon>Eukaryota</taxon>
        <taxon>Sar</taxon>
        <taxon>Alveolata</taxon>
        <taxon>Dinophyceae</taxon>
        <taxon>Gonyaulacales</taxon>
        <taxon>Pyrocystaceae</taxon>
        <taxon>Alexandrium</taxon>
    </lineage>
</organism>
<dbReference type="InterPro" id="IPR043198">
    <property type="entry name" value="Cyclin/Ssn8"/>
</dbReference>